<dbReference type="AlphaFoldDB" id="A0A1B3Z869"/>
<dbReference type="RefSeq" id="WP_069204196.1">
    <property type="nucleotide sequence ID" value="NZ_CP014168.1"/>
</dbReference>
<dbReference type="STRING" id="1560345.AWL63_06195"/>
<organism evidence="1 2">
    <name type="scientific">Sphingomonas panacis</name>
    <dbReference type="NCBI Taxonomy" id="1560345"/>
    <lineage>
        <taxon>Bacteria</taxon>
        <taxon>Pseudomonadati</taxon>
        <taxon>Pseudomonadota</taxon>
        <taxon>Alphaproteobacteria</taxon>
        <taxon>Sphingomonadales</taxon>
        <taxon>Sphingomonadaceae</taxon>
        <taxon>Sphingomonas</taxon>
    </lineage>
</organism>
<name>A0A1B3Z869_9SPHN</name>
<evidence type="ECO:0000313" key="2">
    <source>
        <dbReference type="Proteomes" id="UP000094256"/>
    </source>
</evidence>
<gene>
    <name evidence="1" type="ORF">AWL63_06195</name>
</gene>
<reference evidence="1 2" key="1">
    <citation type="submission" date="2016-01" db="EMBL/GenBank/DDBJ databases">
        <title>Complete genome and mega plasmid sequence of Sphingomonas panacis DCY99 elicits systemic resistance in rice to Xanthomonas oryzae.</title>
        <authorList>
            <person name="Kim Y.J."/>
            <person name="Yang D.C."/>
            <person name="Sing P."/>
        </authorList>
    </citation>
    <scope>NUCLEOTIDE SEQUENCE [LARGE SCALE GENOMIC DNA]</scope>
    <source>
        <strain evidence="1 2">DCY99</strain>
    </source>
</reference>
<sequence length="240" mass="24606">MAKISNLDPVQNPDGNETVVVLKNGVAQRTSIKQIIAPTIAALQDRVFAPKFTAFAASRNPVEYGDTGAINLNWSVSDAPASQKLNGAAIGAGDRSAVLAAPGPGWTADNVIQTVALFNGSGTQTDARTISIMARIPIFVGISPTATPDNTTLIGAAYKALDSDHIARSLTLARASGGFPFVLVPTTRPLSTIKLSGFAVSGWAPSDKAVALVTGQTVGMKLVILDAVAASATPLAVELS</sequence>
<proteinExistence type="predicted"/>
<dbReference type="EMBL" id="CP014168">
    <property type="protein sequence ID" value="AOH83622.1"/>
    <property type="molecule type" value="Genomic_DNA"/>
</dbReference>
<dbReference type="Proteomes" id="UP000094256">
    <property type="component" value="Chromosome"/>
</dbReference>
<keyword evidence="2" id="KW-1185">Reference proteome</keyword>
<protein>
    <submittedName>
        <fullName evidence="1">Uncharacterized protein</fullName>
    </submittedName>
</protein>
<dbReference type="KEGG" id="span:AWL63_06195"/>
<accession>A0A1B3Z869</accession>
<evidence type="ECO:0000313" key="1">
    <source>
        <dbReference type="EMBL" id="AOH83622.1"/>
    </source>
</evidence>